<dbReference type="EMBL" id="SOCP01000024">
    <property type="protein sequence ID" value="TDV39984.1"/>
    <property type="molecule type" value="Genomic_DNA"/>
</dbReference>
<dbReference type="Proteomes" id="UP000294927">
    <property type="component" value="Unassembled WGS sequence"/>
</dbReference>
<keyword evidence="2" id="KW-1133">Transmembrane helix</keyword>
<protein>
    <submittedName>
        <fullName evidence="3">Uncharacterized protein</fullName>
    </submittedName>
</protein>
<accession>A0A4R7UVB8</accession>
<keyword evidence="4" id="KW-1185">Reference proteome</keyword>
<feature type="region of interest" description="Disordered" evidence="1">
    <location>
        <begin position="73"/>
        <end position="108"/>
    </location>
</feature>
<keyword evidence="2" id="KW-0472">Membrane</keyword>
<keyword evidence="2" id="KW-0812">Transmembrane</keyword>
<dbReference type="OrthoDB" id="3681611at2"/>
<reference evidence="3 4" key="1">
    <citation type="submission" date="2019-03" db="EMBL/GenBank/DDBJ databases">
        <title>Genomic Encyclopedia of Archaeal and Bacterial Type Strains, Phase II (KMG-II): from individual species to whole genera.</title>
        <authorList>
            <person name="Goeker M."/>
        </authorList>
    </citation>
    <scope>NUCLEOTIDE SEQUENCE [LARGE SCALE GENOMIC DNA]</scope>
    <source>
        <strain evidence="3 4">DSM 45499</strain>
    </source>
</reference>
<gene>
    <name evidence="3" type="ORF">CLV71_1241</name>
</gene>
<feature type="compositionally biased region" description="Low complexity" evidence="1">
    <location>
        <begin position="80"/>
        <end position="95"/>
    </location>
</feature>
<feature type="transmembrane region" description="Helical" evidence="2">
    <location>
        <begin position="47"/>
        <end position="68"/>
    </location>
</feature>
<dbReference type="AlphaFoldDB" id="A0A4R7UVB8"/>
<dbReference type="RefSeq" id="WP_133908437.1">
    <property type="nucleotide sequence ID" value="NZ_SOCP01000024.1"/>
</dbReference>
<organism evidence="3 4">
    <name type="scientific">Actinophytocola oryzae</name>
    <dbReference type="NCBI Taxonomy" id="502181"/>
    <lineage>
        <taxon>Bacteria</taxon>
        <taxon>Bacillati</taxon>
        <taxon>Actinomycetota</taxon>
        <taxon>Actinomycetes</taxon>
        <taxon>Pseudonocardiales</taxon>
        <taxon>Pseudonocardiaceae</taxon>
    </lineage>
</organism>
<proteinExistence type="predicted"/>
<sequence length="272" mass="28672">MNEGSPISEEDVRGGLRDAVADEPALDFDPDALVATARAQVKRRRSFVGAGLATAAVVVAAVAIPVALGRVGTTQVGQQPPATSTSARPSTTASTQWPPSEVSTVDHSEADLRERSQEMATHLRAAVPAAIGNASEFEYGQFGGEAAGDFYDGQNYVDAPVTFTIDDVRYSIFLTVWAPGAPQVSPDTVCGTGYTYCKPGGVREGGQLVVRAEDLGEEVITTVYHFRKSGAVVQVAAYNYDMTGNSLPKYMPDTPVTIDQLTALATDPELGL</sequence>
<evidence type="ECO:0000256" key="1">
    <source>
        <dbReference type="SAM" id="MobiDB-lite"/>
    </source>
</evidence>
<evidence type="ECO:0000313" key="3">
    <source>
        <dbReference type="EMBL" id="TDV39984.1"/>
    </source>
</evidence>
<evidence type="ECO:0000313" key="4">
    <source>
        <dbReference type="Proteomes" id="UP000294927"/>
    </source>
</evidence>
<name>A0A4R7UVB8_9PSEU</name>
<comment type="caution">
    <text evidence="3">The sequence shown here is derived from an EMBL/GenBank/DDBJ whole genome shotgun (WGS) entry which is preliminary data.</text>
</comment>
<evidence type="ECO:0000256" key="2">
    <source>
        <dbReference type="SAM" id="Phobius"/>
    </source>
</evidence>